<protein>
    <submittedName>
        <fullName evidence="1">Uncharacterized protein</fullName>
    </submittedName>
</protein>
<gene>
    <name evidence="1" type="ORF">MTR67_018173</name>
</gene>
<sequence length="49" mass="5731">MAPFEALFCRYCCSLFGWFESSEPGPRGNDLLQKALDNVWVIQYRLRTT</sequence>
<proteinExistence type="predicted"/>
<keyword evidence="2" id="KW-1185">Reference proteome</keyword>
<evidence type="ECO:0000313" key="2">
    <source>
        <dbReference type="Proteomes" id="UP001234989"/>
    </source>
</evidence>
<name>A0AAF0TTF0_SOLVR</name>
<dbReference type="Proteomes" id="UP001234989">
    <property type="component" value="Chromosome 4"/>
</dbReference>
<dbReference type="AlphaFoldDB" id="A0AAF0TTF0"/>
<accession>A0AAF0TTF0</accession>
<evidence type="ECO:0000313" key="1">
    <source>
        <dbReference type="EMBL" id="WMV24788.1"/>
    </source>
</evidence>
<dbReference type="EMBL" id="CP133615">
    <property type="protein sequence ID" value="WMV24788.1"/>
    <property type="molecule type" value="Genomic_DNA"/>
</dbReference>
<organism evidence="1 2">
    <name type="scientific">Solanum verrucosum</name>
    <dbReference type="NCBI Taxonomy" id="315347"/>
    <lineage>
        <taxon>Eukaryota</taxon>
        <taxon>Viridiplantae</taxon>
        <taxon>Streptophyta</taxon>
        <taxon>Embryophyta</taxon>
        <taxon>Tracheophyta</taxon>
        <taxon>Spermatophyta</taxon>
        <taxon>Magnoliopsida</taxon>
        <taxon>eudicotyledons</taxon>
        <taxon>Gunneridae</taxon>
        <taxon>Pentapetalae</taxon>
        <taxon>asterids</taxon>
        <taxon>lamiids</taxon>
        <taxon>Solanales</taxon>
        <taxon>Solanaceae</taxon>
        <taxon>Solanoideae</taxon>
        <taxon>Solaneae</taxon>
        <taxon>Solanum</taxon>
    </lineage>
</organism>
<reference evidence="1" key="1">
    <citation type="submission" date="2023-08" db="EMBL/GenBank/DDBJ databases">
        <title>A de novo genome assembly of Solanum verrucosum Schlechtendal, a Mexican diploid species geographically isolated from the other diploid A-genome species in potato relatives.</title>
        <authorList>
            <person name="Hosaka K."/>
        </authorList>
    </citation>
    <scope>NUCLEOTIDE SEQUENCE</scope>
    <source>
        <tissue evidence="1">Young leaves</tissue>
    </source>
</reference>